<reference evidence="2" key="1">
    <citation type="journal article" date="2020" name="mSystems">
        <title>Genome- and Community-Level Interaction Insights into Carbon Utilization and Element Cycling Functions of Hydrothermarchaeota in Hydrothermal Sediment.</title>
        <authorList>
            <person name="Zhou Z."/>
            <person name="Liu Y."/>
            <person name="Xu W."/>
            <person name="Pan J."/>
            <person name="Luo Z.H."/>
            <person name="Li M."/>
        </authorList>
    </citation>
    <scope>NUCLEOTIDE SEQUENCE [LARGE SCALE GENOMIC DNA]</scope>
    <source>
        <strain evidence="2">HyVt-483</strain>
    </source>
</reference>
<dbReference type="GO" id="GO:0035438">
    <property type="term" value="F:cyclic-di-GMP binding"/>
    <property type="evidence" value="ECO:0007669"/>
    <property type="project" value="InterPro"/>
</dbReference>
<comment type="caution">
    <text evidence="2">The sequence shown here is derived from an EMBL/GenBank/DDBJ whole genome shotgun (WGS) entry which is preliminary data.</text>
</comment>
<evidence type="ECO:0000259" key="1">
    <source>
        <dbReference type="Pfam" id="PF07238"/>
    </source>
</evidence>
<dbReference type="Proteomes" id="UP000886043">
    <property type="component" value="Unassembled WGS sequence"/>
</dbReference>
<gene>
    <name evidence="2" type="ORF">ENJ40_08770</name>
</gene>
<dbReference type="Gene3D" id="2.40.10.220">
    <property type="entry name" value="predicted glycosyltransferase like domains"/>
    <property type="match status" value="1"/>
</dbReference>
<sequence>MWEPWEGGYEINRDPAHIEILLQDLKKMGYWVIFVSGRFRSGPTLLLEVLRDQLVFDYPRPWSPGLTTARVIYRDNSNIEYFFRVDILREDREEKYIFTSRPSAIFRLERRMYYRVPTPPGSRARFRWKDQEVTGDIVNISAGGLALLRPSVKVPEREILTEGKLDLWVSSTRSFGTVEIPRAEVVRAMDSPDGPLLGIKFHIHEKTRQELMRYVIQREIEMRKAKRAEA</sequence>
<proteinExistence type="predicted"/>
<dbReference type="Pfam" id="PF07238">
    <property type="entry name" value="PilZ"/>
    <property type="match status" value="1"/>
</dbReference>
<dbReference type="AlphaFoldDB" id="A0A7C3CH40"/>
<organism evidence="2">
    <name type="scientific">Thermosulfurimonas dismutans</name>
    <dbReference type="NCBI Taxonomy" id="999894"/>
    <lineage>
        <taxon>Bacteria</taxon>
        <taxon>Pseudomonadati</taxon>
        <taxon>Thermodesulfobacteriota</taxon>
        <taxon>Thermodesulfobacteria</taxon>
        <taxon>Thermodesulfobacteriales</taxon>
        <taxon>Thermodesulfobacteriaceae</taxon>
        <taxon>Thermosulfurimonas</taxon>
    </lineage>
</organism>
<protein>
    <submittedName>
        <fullName evidence="2">PilZ domain-containing protein</fullName>
    </submittedName>
</protein>
<dbReference type="SUPFAM" id="SSF141371">
    <property type="entry name" value="PilZ domain-like"/>
    <property type="match status" value="1"/>
</dbReference>
<evidence type="ECO:0000313" key="2">
    <source>
        <dbReference type="EMBL" id="HFC98530.1"/>
    </source>
</evidence>
<accession>A0A7C3CH40</accession>
<dbReference type="EMBL" id="DRMH01000117">
    <property type="protein sequence ID" value="HFC98530.1"/>
    <property type="molecule type" value="Genomic_DNA"/>
</dbReference>
<name>A0A7C3CH40_9BACT</name>
<dbReference type="InterPro" id="IPR009875">
    <property type="entry name" value="PilZ_domain"/>
</dbReference>
<feature type="domain" description="PilZ" evidence="1">
    <location>
        <begin position="109"/>
        <end position="216"/>
    </location>
</feature>